<dbReference type="CDD" id="cd06587">
    <property type="entry name" value="VOC"/>
    <property type="match status" value="1"/>
</dbReference>
<sequence length="123" mass="13651">MNLGAFSISLTVKDIKASKAFYEKLGFEAMGGDSDQGWIILKNGDHIIGLFQGMFDKNILTFNPGWDQSAQNLSEFTDVRELRGQLIHRGIHIVRDDIGQKTGPGSIVIEDPDGNPILIDQHR</sequence>
<dbReference type="OrthoDB" id="2719609at2"/>
<dbReference type="SUPFAM" id="SSF54593">
    <property type="entry name" value="Glyoxalase/Bleomycin resistance protein/Dihydroxybiphenyl dioxygenase"/>
    <property type="match status" value="1"/>
</dbReference>
<dbReference type="RefSeq" id="WP_062474774.1">
    <property type="nucleotide sequence ID" value="NZ_CP013650.1"/>
</dbReference>
<dbReference type="PANTHER" id="PTHR36503:SF1">
    <property type="entry name" value="BLR2520 PROTEIN"/>
    <property type="match status" value="1"/>
</dbReference>
<dbReference type="STRING" id="1526571.AT746_00220"/>
<dbReference type="InterPro" id="IPR037523">
    <property type="entry name" value="VOC_core"/>
</dbReference>
<accession>A0A0U2Z331</accession>
<keyword evidence="3" id="KW-1185">Reference proteome</keyword>
<dbReference type="InterPro" id="IPR004360">
    <property type="entry name" value="Glyas_Fos-R_dOase_dom"/>
</dbReference>
<evidence type="ECO:0000313" key="3">
    <source>
        <dbReference type="Proteomes" id="UP000068447"/>
    </source>
</evidence>
<dbReference type="PANTHER" id="PTHR36503">
    <property type="entry name" value="BLR2520 PROTEIN"/>
    <property type="match status" value="1"/>
</dbReference>
<evidence type="ECO:0000313" key="2">
    <source>
        <dbReference type="EMBL" id="ALS96852.1"/>
    </source>
</evidence>
<dbReference type="Proteomes" id="UP000068447">
    <property type="component" value="Chromosome"/>
</dbReference>
<organism evidence="2 3">
    <name type="scientific">Lacimicrobium alkaliphilum</name>
    <dbReference type="NCBI Taxonomy" id="1526571"/>
    <lineage>
        <taxon>Bacteria</taxon>
        <taxon>Pseudomonadati</taxon>
        <taxon>Pseudomonadota</taxon>
        <taxon>Gammaproteobacteria</taxon>
        <taxon>Alteromonadales</taxon>
        <taxon>Alteromonadaceae</taxon>
        <taxon>Lacimicrobium</taxon>
    </lineage>
</organism>
<name>A0A0U2Z331_9ALTE</name>
<dbReference type="Gene3D" id="3.10.180.10">
    <property type="entry name" value="2,3-Dihydroxybiphenyl 1,2-Dioxygenase, domain 1"/>
    <property type="match status" value="1"/>
</dbReference>
<dbReference type="KEGG" id="lal:AT746_00220"/>
<evidence type="ECO:0000259" key="1">
    <source>
        <dbReference type="PROSITE" id="PS51819"/>
    </source>
</evidence>
<dbReference type="Pfam" id="PF00903">
    <property type="entry name" value="Glyoxalase"/>
    <property type="match status" value="1"/>
</dbReference>
<dbReference type="AlphaFoldDB" id="A0A0U2Z331"/>
<reference evidence="2 3" key="1">
    <citation type="submission" date="2015-12" db="EMBL/GenBank/DDBJ databases">
        <title>Complete genome of Lacimicrobium alkaliphilum KCTC 32984.</title>
        <authorList>
            <person name="Kim S.-G."/>
            <person name="Lee Y.-J."/>
        </authorList>
    </citation>
    <scope>NUCLEOTIDE SEQUENCE [LARGE SCALE GENOMIC DNA]</scope>
    <source>
        <strain evidence="2 3">YelD216</strain>
    </source>
</reference>
<proteinExistence type="predicted"/>
<feature type="domain" description="VOC" evidence="1">
    <location>
        <begin position="4"/>
        <end position="122"/>
    </location>
</feature>
<dbReference type="PROSITE" id="PS51819">
    <property type="entry name" value="VOC"/>
    <property type="match status" value="1"/>
</dbReference>
<dbReference type="InterPro" id="IPR029068">
    <property type="entry name" value="Glyas_Bleomycin-R_OHBP_Dase"/>
</dbReference>
<dbReference type="EMBL" id="CP013650">
    <property type="protein sequence ID" value="ALS96852.1"/>
    <property type="molecule type" value="Genomic_DNA"/>
</dbReference>
<protein>
    <submittedName>
        <fullName evidence="2">Glyoxalase</fullName>
    </submittedName>
</protein>
<gene>
    <name evidence="2" type="ORF">AT746_00220</name>
</gene>